<gene>
    <name evidence="2" type="ORF">AQS70_14815</name>
</gene>
<dbReference type="EMBL" id="LLWH01000201">
    <property type="protein sequence ID" value="KQB52301.1"/>
    <property type="molecule type" value="Genomic_DNA"/>
</dbReference>
<reference evidence="2 3" key="1">
    <citation type="submission" date="2015-10" db="EMBL/GenBank/DDBJ databases">
        <title>Pseudomonas helleri sp. nov. and Pseudomonas weihenstephanensis sp. nov., isolated from raw cows milk.</title>
        <authorList>
            <person name="Von Neubeck M."/>
            <person name="Huptas C."/>
            <person name="Wenning M."/>
            <person name="Scherer S."/>
        </authorList>
    </citation>
    <scope>NUCLEOTIDE SEQUENCE [LARGE SCALE GENOMIC DNA]</scope>
    <source>
        <strain evidence="2 3">BSTT44</strain>
    </source>
</reference>
<evidence type="ECO:0000313" key="2">
    <source>
        <dbReference type="EMBL" id="KQB52301.1"/>
    </source>
</evidence>
<organism evidence="2 3">
    <name type="scientific">Pseudomonas endophytica</name>
    <dbReference type="NCBI Taxonomy" id="1563157"/>
    <lineage>
        <taxon>Bacteria</taxon>
        <taxon>Pseudomonadati</taxon>
        <taxon>Pseudomonadota</taxon>
        <taxon>Gammaproteobacteria</taxon>
        <taxon>Pseudomonadales</taxon>
        <taxon>Pseudomonadaceae</taxon>
        <taxon>Pseudomonas</taxon>
    </lineage>
</organism>
<dbReference type="AlphaFoldDB" id="A0A0Q1CD79"/>
<protein>
    <submittedName>
        <fullName evidence="2">Uncharacterized protein</fullName>
    </submittedName>
</protein>
<feature type="region of interest" description="Disordered" evidence="1">
    <location>
        <begin position="91"/>
        <end position="131"/>
    </location>
</feature>
<evidence type="ECO:0000313" key="3">
    <source>
        <dbReference type="Proteomes" id="UP000050342"/>
    </source>
</evidence>
<accession>A0A0Q1CD79</accession>
<evidence type="ECO:0000256" key="1">
    <source>
        <dbReference type="SAM" id="MobiDB-lite"/>
    </source>
</evidence>
<keyword evidence="3" id="KW-1185">Reference proteome</keyword>
<sequence>MLVAYTVNELTGQRSPIHPQGSQLNADGTVTYPDGSVALTDGSVKHPDGSVTKPDGLRVYANGDTFNDTTGVYTFADGVISQAVKNSSGVWEYPDAKNPGESKGDAVAPPESSAKEPDASTTLSDPLHTYGDGDTFNKVTGVFTYKHGATVQYVRDSNGEWMLPDPQ</sequence>
<feature type="compositionally biased region" description="Basic and acidic residues" evidence="1">
    <location>
        <begin position="94"/>
        <end position="104"/>
    </location>
</feature>
<name>A0A0Q1CD79_9PSED</name>
<dbReference type="Proteomes" id="UP000050342">
    <property type="component" value="Unassembled WGS sequence"/>
</dbReference>
<comment type="caution">
    <text evidence="2">The sequence shown here is derived from an EMBL/GenBank/DDBJ whole genome shotgun (WGS) entry which is preliminary data.</text>
</comment>
<proteinExistence type="predicted"/>